<protein>
    <submittedName>
        <fullName evidence="5">Holo-[acyl-carrier protein]synthase</fullName>
    </submittedName>
</protein>
<dbReference type="NCBIfam" id="TIGR00556">
    <property type="entry name" value="pantethn_trn"/>
    <property type="match status" value="1"/>
</dbReference>
<dbReference type="RefSeq" id="WP_129725373.1">
    <property type="nucleotide sequence ID" value="NZ_LR215036.1"/>
</dbReference>
<feature type="domain" description="4'-phosphopantetheinyl transferase" evidence="4">
    <location>
        <begin position="4"/>
        <end position="63"/>
    </location>
</feature>
<keyword evidence="6" id="KW-1185">Reference proteome</keyword>
<organism evidence="5 6">
    <name type="scientific">Mycoplasmopsis citelli</name>
    <dbReference type="NCBI Taxonomy" id="171281"/>
    <lineage>
        <taxon>Bacteria</taxon>
        <taxon>Bacillati</taxon>
        <taxon>Mycoplasmatota</taxon>
        <taxon>Mycoplasmoidales</taxon>
        <taxon>Metamycoplasmataceae</taxon>
        <taxon>Mycoplasmopsis</taxon>
    </lineage>
</organism>
<evidence type="ECO:0000259" key="4">
    <source>
        <dbReference type="Pfam" id="PF01648"/>
    </source>
</evidence>
<keyword evidence="2" id="KW-0479">Metal-binding</keyword>
<dbReference type="OrthoDB" id="389495at2"/>
<dbReference type="Gene3D" id="3.90.470.20">
    <property type="entry name" value="4'-phosphopantetheinyl transferase domain"/>
    <property type="match status" value="1"/>
</dbReference>
<sequence>MLNIGVDLTKISRFKDKDLSFAKKILSPNELIEFINLPSEKQALFLARSWAIKEAIFKSDNTYSQFSEINLTKTNNKWNFRNFSISISHDGDLLVAMVVKNEDKYEKNSI</sequence>
<accession>A0A449B1S7</accession>
<dbReference type="EMBL" id="LR215036">
    <property type="protein sequence ID" value="VEU74557.1"/>
    <property type="molecule type" value="Genomic_DNA"/>
</dbReference>
<keyword evidence="1" id="KW-0808">Transferase</keyword>
<keyword evidence="3" id="KW-0460">Magnesium</keyword>
<dbReference type="SUPFAM" id="SSF56214">
    <property type="entry name" value="4'-phosphopantetheinyl transferase"/>
    <property type="match status" value="1"/>
</dbReference>
<evidence type="ECO:0000313" key="6">
    <source>
        <dbReference type="Proteomes" id="UP000290985"/>
    </source>
</evidence>
<dbReference type="AlphaFoldDB" id="A0A449B1S7"/>
<dbReference type="KEGG" id="mcit:NCTC10181_00411"/>
<evidence type="ECO:0000313" key="5">
    <source>
        <dbReference type="EMBL" id="VEU74557.1"/>
    </source>
</evidence>
<dbReference type="Pfam" id="PF01648">
    <property type="entry name" value="ACPS"/>
    <property type="match status" value="1"/>
</dbReference>
<dbReference type="InterPro" id="IPR008278">
    <property type="entry name" value="4-PPantetheinyl_Trfase_dom"/>
</dbReference>
<evidence type="ECO:0000256" key="2">
    <source>
        <dbReference type="ARBA" id="ARBA00022723"/>
    </source>
</evidence>
<dbReference type="InterPro" id="IPR004568">
    <property type="entry name" value="Ppantetheine-prot_Trfase_dom"/>
</dbReference>
<dbReference type="GO" id="GO:0006633">
    <property type="term" value="P:fatty acid biosynthetic process"/>
    <property type="evidence" value="ECO:0007669"/>
    <property type="project" value="InterPro"/>
</dbReference>
<evidence type="ECO:0000256" key="1">
    <source>
        <dbReference type="ARBA" id="ARBA00022679"/>
    </source>
</evidence>
<proteinExistence type="predicted"/>
<dbReference type="InterPro" id="IPR037143">
    <property type="entry name" value="4-PPantetheinyl_Trfase_dom_sf"/>
</dbReference>
<dbReference type="GO" id="GO:0000287">
    <property type="term" value="F:magnesium ion binding"/>
    <property type="evidence" value="ECO:0007669"/>
    <property type="project" value="InterPro"/>
</dbReference>
<name>A0A449B1S7_9BACT</name>
<evidence type="ECO:0000256" key="3">
    <source>
        <dbReference type="ARBA" id="ARBA00022842"/>
    </source>
</evidence>
<gene>
    <name evidence="5" type="primary">acpS</name>
    <name evidence="5" type="ORF">NCTC10181_00411</name>
</gene>
<dbReference type="GO" id="GO:0008897">
    <property type="term" value="F:holo-[acyl-carrier-protein] synthase activity"/>
    <property type="evidence" value="ECO:0007669"/>
    <property type="project" value="InterPro"/>
</dbReference>
<dbReference type="Proteomes" id="UP000290985">
    <property type="component" value="Chromosome"/>
</dbReference>
<reference evidence="5 6" key="1">
    <citation type="submission" date="2019-01" db="EMBL/GenBank/DDBJ databases">
        <authorList>
            <consortium name="Pathogen Informatics"/>
        </authorList>
    </citation>
    <scope>NUCLEOTIDE SEQUENCE [LARGE SCALE GENOMIC DNA]</scope>
    <source>
        <strain evidence="5 6">NCTC10181</strain>
    </source>
</reference>